<organism evidence="3 4">
    <name type="scientific">Candidatus Methylobacter oryzae</name>
    <dbReference type="NCBI Taxonomy" id="2497749"/>
    <lineage>
        <taxon>Bacteria</taxon>
        <taxon>Pseudomonadati</taxon>
        <taxon>Pseudomonadota</taxon>
        <taxon>Gammaproteobacteria</taxon>
        <taxon>Methylococcales</taxon>
        <taxon>Methylococcaceae</taxon>
        <taxon>Methylobacter</taxon>
    </lineage>
</organism>
<dbReference type="InterPro" id="IPR027417">
    <property type="entry name" value="P-loop_NTPase"/>
</dbReference>
<accession>A0ABY3C8T2</accession>
<dbReference type="Gene3D" id="3.40.50.300">
    <property type="entry name" value="P-loop containing nucleotide triphosphate hydrolases"/>
    <property type="match status" value="1"/>
</dbReference>
<protein>
    <submittedName>
        <fullName evidence="3">GTP-binding protein</fullName>
    </submittedName>
</protein>
<evidence type="ECO:0000313" key="4">
    <source>
        <dbReference type="Proteomes" id="UP000733744"/>
    </source>
</evidence>
<name>A0ABY3C8T2_9GAMM</name>
<dbReference type="EMBL" id="RYFG02000103">
    <property type="protein sequence ID" value="TRW93074.1"/>
    <property type="molecule type" value="Genomic_DNA"/>
</dbReference>
<keyword evidence="1" id="KW-1133">Transmembrane helix</keyword>
<dbReference type="InterPro" id="IPR006073">
    <property type="entry name" value="GTP-bd"/>
</dbReference>
<evidence type="ECO:0000256" key="1">
    <source>
        <dbReference type="SAM" id="Phobius"/>
    </source>
</evidence>
<gene>
    <name evidence="3" type="ORF">EKO24_013230</name>
</gene>
<feature type="transmembrane region" description="Helical" evidence="1">
    <location>
        <begin position="409"/>
        <end position="430"/>
    </location>
</feature>
<keyword evidence="1" id="KW-0472">Membrane</keyword>
<dbReference type="SUPFAM" id="SSF52540">
    <property type="entry name" value="P-loop containing nucleoside triphosphate hydrolases"/>
    <property type="match status" value="1"/>
</dbReference>
<dbReference type="CDD" id="cd00882">
    <property type="entry name" value="Ras_like_GTPase"/>
    <property type="match status" value="1"/>
</dbReference>
<reference evidence="3 4" key="1">
    <citation type="journal article" date="2019" name="Antonie Van Leeuwenhoek">
        <title>Description of 'Ca. Methylobacter oryzae' KRF1, a novel species from the environmentally important Methylobacter clade 2.</title>
        <authorList>
            <person name="Khatri K."/>
            <person name="Mohite J.A."/>
            <person name="Pandit P.S."/>
            <person name="Bahulikar R."/>
            <person name="Rahalkar M.C."/>
        </authorList>
    </citation>
    <scope>NUCLEOTIDE SEQUENCE [LARGE SCALE GENOMIC DNA]</scope>
    <source>
        <strain evidence="3 4">KRF1</strain>
    </source>
</reference>
<keyword evidence="1" id="KW-0812">Transmembrane</keyword>
<feature type="transmembrane region" description="Helical" evidence="1">
    <location>
        <begin position="442"/>
        <end position="461"/>
    </location>
</feature>
<evidence type="ECO:0000313" key="3">
    <source>
        <dbReference type="EMBL" id="TRW93074.1"/>
    </source>
</evidence>
<proteinExistence type="predicted"/>
<sequence length="537" mass="59866">MAYDYSSLVQTTKRWADQALAAGWIHSGAAQQLNDIDTRTPDTLFNHSGSRPLIVAFMGGTGVGKSSLLNRLAGKAIARAGIERPTSREVTLYHHRSVSISHLPEQLPLAQIKIAEHDNESGKNIIWIDMPDFDSTEQSNKHQVLEWLPHIDVLIYVVSPERYRDEKAWRLLLAEGGRHAWLFVLNQWDRGLTEQYEDFKQQLHKAGFSEPIIFKTSCADSSQADEFAALELTIGSLANEHTVEQLEQRNSKIKKDELKQNLQNISRSLGSSSALQQLPGLWQGQWQRTSQVLQQGFTWPTQQLARHYADHAADLLVSQVAAKYAAGGQANIWDDWAEARFDDALDEFVSDADQLGVPVGPLKKQLSTVREKAPKIIHAQTELAARQALANPGNALHRGFLKFMRLCEIVLPLAAICWVGYQVFIGYYTSNISNVSYLGVDFAIHSTLLIAITWLTPFFILKKLKPSLEKSALRGLNKGLSNAISMIDGEVLQAIENIGKQYAEQIRQLDAIIESCNAADRQPAIAGDSPLSRMLVD</sequence>
<evidence type="ECO:0000259" key="2">
    <source>
        <dbReference type="Pfam" id="PF01926"/>
    </source>
</evidence>
<keyword evidence="4" id="KW-1185">Reference proteome</keyword>
<dbReference type="Proteomes" id="UP000733744">
    <property type="component" value="Unassembled WGS sequence"/>
</dbReference>
<feature type="domain" description="G" evidence="2">
    <location>
        <begin position="55"/>
        <end position="168"/>
    </location>
</feature>
<comment type="caution">
    <text evidence="3">The sequence shown here is derived from an EMBL/GenBank/DDBJ whole genome shotgun (WGS) entry which is preliminary data.</text>
</comment>
<dbReference type="RefSeq" id="WP_127027509.1">
    <property type="nucleotide sequence ID" value="NZ_RYFG02000103.1"/>
</dbReference>
<dbReference type="Pfam" id="PF01926">
    <property type="entry name" value="MMR_HSR1"/>
    <property type="match status" value="1"/>
</dbReference>